<evidence type="ECO:0000313" key="1">
    <source>
        <dbReference type="EMBL" id="QDV54914.1"/>
    </source>
</evidence>
<dbReference type="Proteomes" id="UP000316770">
    <property type="component" value="Chromosome"/>
</dbReference>
<evidence type="ECO:0000313" key="2">
    <source>
        <dbReference type="Proteomes" id="UP000316770"/>
    </source>
</evidence>
<gene>
    <name evidence="1" type="ORF">Mal33_08800</name>
</gene>
<keyword evidence="2" id="KW-1185">Reference proteome</keyword>
<reference evidence="1 2" key="1">
    <citation type="submission" date="2019-02" db="EMBL/GenBank/DDBJ databases">
        <title>Deep-cultivation of Planctomycetes and their phenomic and genomic characterization uncovers novel biology.</title>
        <authorList>
            <person name="Wiegand S."/>
            <person name="Jogler M."/>
            <person name="Boedeker C."/>
            <person name="Pinto D."/>
            <person name="Vollmers J."/>
            <person name="Rivas-Marin E."/>
            <person name="Kohn T."/>
            <person name="Peeters S.H."/>
            <person name="Heuer A."/>
            <person name="Rast P."/>
            <person name="Oberbeckmann S."/>
            <person name="Bunk B."/>
            <person name="Jeske O."/>
            <person name="Meyerdierks A."/>
            <person name="Storesund J.E."/>
            <person name="Kallscheuer N."/>
            <person name="Luecker S."/>
            <person name="Lage O.M."/>
            <person name="Pohl T."/>
            <person name="Merkel B.J."/>
            <person name="Hornburger P."/>
            <person name="Mueller R.-W."/>
            <person name="Bruemmer F."/>
            <person name="Labrenz M."/>
            <person name="Spormann A.M."/>
            <person name="Op den Camp H."/>
            <person name="Overmann J."/>
            <person name="Amann R."/>
            <person name="Jetten M.S.M."/>
            <person name="Mascher T."/>
            <person name="Medema M.H."/>
            <person name="Devos D.P."/>
            <person name="Kaster A.-K."/>
            <person name="Ovreas L."/>
            <person name="Rohde M."/>
            <person name="Galperin M.Y."/>
            <person name="Jogler C."/>
        </authorList>
    </citation>
    <scope>NUCLEOTIDE SEQUENCE [LARGE SCALE GENOMIC DNA]</scope>
    <source>
        <strain evidence="1 2">Mal33</strain>
    </source>
</reference>
<dbReference type="EMBL" id="CP036318">
    <property type="protein sequence ID" value="QDV54914.1"/>
    <property type="molecule type" value="Genomic_DNA"/>
</dbReference>
<protein>
    <submittedName>
        <fullName evidence="1">Uncharacterized protein</fullName>
    </submittedName>
</protein>
<sequence>MIAQNTFAHSPNSPANASVVQYDRLPLERFPLPKPNPAKAKLPELRHLAERILYARDAWEEEAAEHVAFEIRAAHCQIRERRTTKASRPLAIAIYVLHVTVDVQSDGTSQDVLDACDGFITDLRSLFHLRCEPQVRDAESVLGYLGADSYEDAWDAIGEFYWG</sequence>
<organism evidence="1 2">
    <name type="scientific">Rosistilla oblonga</name>
    <dbReference type="NCBI Taxonomy" id="2527990"/>
    <lineage>
        <taxon>Bacteria</taxon>
        <taxon>Pseudomonadati</taxon>
        <taxon>Planctomycetota</taxon>
        <taxon>Planctomycetia</taxon>
        <taxon>Pirellulales</taxon>
        <taxon>Pirellulaceae</taxon>
        <taxon>Rosistilla</taxon>
    </lineage>
</organism>
<name>A0A518IPB8_9BACT</name>
<accession>A0A518IPB8</accession>
<proteinExistence type="predicted"/>
<dbReference type="RefSeq" id="WP_197453028.1">
    <property type="nucleotide sequence ID" value="NZ_CP036318.1"/>
</dbReference>
<dbReference type="AlphaFoldDB" id="A0A518IPB8"/>